<evidence type="ECO:0000313" key="2">
    <source>
        <dbReference type="EMBL" id="KNZ60794.1"/>
    </source>
</evidence>
<dbReference type="Proteomes" id="UP000037035">
    <property type="component" value="Unassembled WGS sequence"/>
</dbReference>
<organism evidence="2 3">
    <name type="scientific">Puccinia sorghi</name>
    <dbReference type="NCBI Taxonomy" id="27349"/>
    <lineage>
        <taxon>Eukaryota</taxon>
        <taxon>Fungi</taxon>
        <taxon>Dikarya</taxon>
        <taxon>Basidiomycota</taxon>
        <taxon>Pucciniomycotina</taxon>
        <taxon>Pucciniomycetes</taxon>
        <taxon>Pucciniales</taxon>
        <taxon>Pucciniaceae</taxon>
        <taxon>Puccinia</taxon>
    </lineage>
</organism>
<dbReference type="STRING" id="27349.A0A0L6VJA3"/>
<dbReference type="AlphaFoldDB" id="A0A0L6VJA3"/>
<evidence type="ECO:0000256" key="1">
    <source>
        <dbReference type="SAM" id="MobiDB-lite"/>
    </source>
</evidence>
<feature type="compositionally biased region" description="Basic and acidic residues" evidence="1">
    <location>
        <begin position="510"/>
        <end position="519"/>
    </location>
</feature>
<dbReference type="EMBL" id="LAVV01005553">
    <property type="protein sequence ID" value="KNZ60794.1"/>
    <property type="molecule type" value="Genomic_DNA"/>
</dbReference>
<sequence>MFLKWWIFENQLIRNNICICSQTQVFGSHQIITGSQYSPHLTSLNQSTDTSFQITYLNKSMLQQPSQHKGYQIRPNPQLFNQLVFKNSPGVERDGEEPIMGLLVLSLDKYSIYKKFKMWFEKKEENTNRLDRKEHHKQEGVLILLDQLRKRNQEKKNFFFITIILMISRKEENKKTDERDRVEISTTSSKYHCLHHDVVSNSDLEDYFSFCKHQSEKQYLTARYSQSVLSYTSAYLTRVLLVHSLFALLSTLFNPLTLRFASSNPLPPNQVTPTCPFTVPIAIHPTQIRNIELNHKISTPAFNPAKTTPCQLSGQLSSSRLNLIYTLPQKEPHQEPCACAFPFLLAASGKIHLHSLATPRKIEGFKCLGQASLISSSILKSAPPTPIQLCGSITNNKLLEPEHDDTAIQAPLALSCPSRWCKCHKTVVAWGGNDVHKFESKEEWCHDPPWILPHKFQSQNPKKNLTSALTLMSPPSGADRLPPEHLPPFFKLWSDSPAEVDLNVVTHQDSQGHEPIPHDQDDDISSQPSPMKD</sequence>
<gene>
    <name evidence="2" type="ORF">VP01_149g3</name>
</gene>
<comment type="caution">
    <text evidence="2">The sequence shown here is derived from an EMBL/GenBank/DDBJ whole genome shotgun (WGS) entry which is preliminary data.</text>
</comment>
<evidence type="ECO:0000313" key="3">
    <source>
        <dbReference type="Proteomes" id="UP000037035"/>
    </source>
</evidence>
<accession>A0A0L6VJA3</accession>
<proteinExistence type="predicted"/>
<name>A0A0L6VJA3_9BASI</name>
<keyword evidence="3" id="KW-1185">Reference proteome</keyword>
<dbReference type="VEuPathDB" id="FungiDB:VP01_149g3"/>
<protein>
    <submittedName>
        <fullName evidence="2">Uncharacterized protein</fullName>
    </submittedName>
</protein>
<reference evidence="2 3" key="1">
    <citation type="submission" date="2015-08" db="EMBL/GenBank/DDBJ databases">
        <title>Next Generation Sequencing and Analysis of the Genome of Puccinia sorghi L Schw, the Causal Agent of Maize Common Rust.</title>
        <authorList>
            <person name="Rochi L."/>
            <person name="Burguener G."/>
            <person name="Darino M."/>
            <person name="Turjanski A."/>
            <person name="Kreff E."/>
            <person name="Dieguez M.J."/>
            <person name="Sacco F."/>
        </authorList>
    </citation>
    <scope>NUCLEOTIDE SEQUENCE [LARGE SCALE GENOMIC DNA]</scope>
    <source>
        <strain evidence="2 3">RO10H11247</strain>
    </source>
</reference>
<feature type="region of interest" description="Disordered" evidence="1">
    <location>
        <begin position="502"/>
        <end position="533"/>
    </location>
</feature>